<evidence type="ECO:0000259" key="11">
    <source>
        <dbReference type="PROSITE" id="PS50238"/>
    </source>
</evidence>
<dbReference type="SUPFAM" id="SSF56219">
    <property type="entry name" value="DNase I-like"/>
    <property type="match status" value="1"/>
</dbReference>
<keyword evidence="9" id="KW-0968">Cytoplasmic vesicle</keyword>
<name>A0ABP0EY11_CLALP</name>
<feature type="compositionally biased region" description="Polar residues" evidence="10">
    <location>
        <begin position="26"/>
        <end position="42"/>
    </location>
</feature>
<dbReference type="InterPro" id="IPR036691">
    <property type="entry name" value="Endo/exonu/phosph_ase_sf"/>
</dbReference>
<dbReference type="EC" id="3.1.3.36" evidence="4"/>
<evidence type="ECO:0000256" key="3">
    <source>
        <dbReference type="ARBA" id="ARBA00005910"/>
    </source>
</evidence>
<evidence type="ECO:0000256" key="5">
    <source>
        <dbReference type="ARBA" id="ARBA00022753"/>
    </source>
</evidence>
<dbReference type="Pfam" id="PF21310">
    <property type="entry name" value="OCRL-like_ASH"/>
    <property type="match status" value="1"/>
</dbReference>
<keyword evidence="6" id="KW-0378">Hydrolase</keyword>
<feature type="region of interest" description="Disordered" evidence="10">
    <location>
        <begin position="26"/>
        <end position="76"/>
    </location>
</feature>
<feature type="domain" description="Rho-GAP" evidence="11">
    <location>
        <begin position="705"/>
        <end position="896"/>
    </location>
</feature>
<dbReference type="Gene3D" id="3.60.10.10">
    <property type="entry name" value="Endonuclease/exonuclease/phosphatase"/>
    <property type="match status" value="1"/>
</dbReference>
<dbReference type="SMART" id="SM00128">
    <property type="entry name" value="IPPc"/>
    <property type="match status" value="1"/>
</dbReference>
<dbReference type="InterPro" id="IPR000198">
    <property type="entry name" value="RhoGAP_dom"/>
</dbReference>
<keyword evidence="13" id="KW-1185">Reference proteome</keyword>
<evidence type="ECO:0000256" key="1">
    <source>
        <dbReference type="ARBA" id="ARBA00004146"/>
    </source>
</evidence>
<accession>A0ABP0EY11</accession>
<protein>
    <recommendedName>
        <fullName evidence="4">phosphoinositide 5-phosphatase</fullName>
        <ecNumber evidence="4">3.1.3.36</ecNumber>
    </recommendedName>
</protein>
<organism evidence="12 13">
    <name type="scientific">Clavelina lepadiformis</name>
    <name type="common">Light-bulb sea squirt</name>
    <name type="synonym">Ascidia lepadiformis</name>
    <dbReference type="NCBI Taxonomy" id="159417"/>
    <lineage>
        <taxon>Eukaryota</taxon>
        <taxon>Metazoa</taxon>
        <taxon>Chordata</taxon>
        <taxon>Tunicata</taxon>
        <taxon>Ascidiacea</taxon>
        <taxon>Aplousobranchia</taxon>
        <taxon>Clavelinidae</taxon>
        <taxon>Clavelina</taxon>
    </lineage>
</organism>
<dbReference type="Proteomes" id="UP001642483">
    <property type="component" value="Unassembled WGS sequence"/>
</dbReference>
<dbReference type="InterPro" id="IPR046985">
    <property type="entry name" value="IP5"/>
</dbReference>
<reference evidence="12 13" key="1">
    <citation type="submission" date="2024-02" db="EMBL/GenBank/DDBJ databases">
        <authorList>
            <person name="Daric V."/>
            <person name="Darras S."/>
        </authorList>
    </citation>
    <scope>NUCLEOTIDE SEQUENCE [LARGE SCALE GENOMIC DNA]</scope>
</reference>
<evidence type="ECO:0000256" key="7">
    <source>
        <dbReference type="ARBA" id="ARBA00023098"/>
    </source>
</evidence>
<evidence type="ECO:0000256" key="8">
    <source>
        <dbReference type="ARBA" id="ARBA00023136"/>
    </source>
</evidence>
<dbReference type="InterPro" id="IPR047078">
    <property type="entry name" value="RhoGAP_OCRL1"/>
</dbReference>
<dbReference type="CDD" id="cd09093">
    <property type="entry name" value="INPP5c_INPP5B"/>
    <property type="match status" value="1"/>
</dbReference>
<evidence type="ECO:0000313" key="13">
    <source>
        <dbReference type="Proteomes" id="UP001642483"/>
    </source>
</evidence>
<dbReference type="EMBL" id="CAWYQH010000001">
    <property type="protein sequence ID" value="CAK8672370.1"/>
    <property type="molecule type" value="Genomic_DNA"/>
</dbReference>
<dbReference type="InterPro" id="IPR000300">
    <property type="entry name" value="IPPc"/>
</dbReference>
<dbReference type="InterPro" id="IPR008936">
    <property type="entry name" value="Rho_GTPase_activation_prot"/>
</dbReference>
<evidence type="ECO:0000256" key="10">
    <source>
        <dbReference type="SAM" id="MobiDB-lite"/>
    </source>
</evidence>
<gene>
    <name evidence="12" type="ORF">CVLEPA_LOCUS1324</name>
</gene>
<dbReference type="PROSITE" id="PS50238">
    <property type="entry name" value="RHOGAP"/>
    <property type="match status" value="1"/>
</dbReference>
<evidence type="ECO:0000313" key="12">
    <source>
        <dbReference type="EMBL" id="CAK8672370.1"/>
    </source>
</evidence>
<evidence type="ECO:0000256" key="2">
    <source>
        <dbReference type="ARBA" id="ARBA00004580"/>
    </source>
</evidence>
<sequence>MDTKTTSSDSVNLIELSDSQINLSEFDPLTSSSVTPALNEKQQPVVRRPSRPPPPPPNHASNVKTRSSTTSGGAGLTSDLISLQLDKHDTEINAKQTLNKSGVPSLFTLERNRPSFVSYVNDGEAADMHPTIIKSSSSSSAQEMKSQSSSFVSYVPDDSSAKLSRTQSLSTGLSQADHMDFASFEGATGQNAVTSKLLGQREELMQLFMTKRQDDYTSRKPFRLFAGTWNVNGQYPPDSLIEWTAYDKDPPDIYVIGFQELDLSKEAFVFAESSREDEWRKIAEVSLHPKAEYYLVKLVRLVGMMLLVFAMKRHQNHITEVMSHHVGTGLLGKMGNKGGVGVRFNIHSSSICVVNSHLAAHAEEVQRRNQDYADICARMRFSDAYGQSPRTIFQHDVVVWLGDLNYRIEKMLPDMVKECIDVGNYKLLKENDQLLCQLREGNVFKNFEEGEIKFRPTYKYNPGTDVWDTSEKCRAPAWCDRVLWKETAVLSRSTIKNSKKVPKTMTLKEYRSHGALKISDHKPVSASFGMDVKVINKEKYRVVYEEEIRRLDKMENDYLPSMTLSSHTVEFGDVMFQQAVLQSVELHNTGQVPCHFEFIGKFGDNTYCKPWLTISKPKGFVMPDEKLAIEFEVYVNRITASSLNIGSEKLEDILILHLVGGKDFFITLNGKYIASCFGSSLEALCRMKDPIQQVDQKLLLKWSKISVQDANDSESSDEHTLQVPKELWWILDYLYHHARSQPDLFQQPGLHHELQEIQKCLDSQVPVTKGLNSLPGSSHSSAEALLVFLEALPEPVIPFCYYQQCLDVHSNLQHSKELLKTMPVHHRNVFNYLIAFLQELPKYEDKNGLSVHLIATIFAGLILRPQQRKSGIEARIEREKSIVFVERYLMNNLEEL</sequence>
<comment type="subcellular location">
    <subcellularLocation>
        <location evidence="2">Cytoplasmic vesicle</location>
        <location evidence="2">Phagosome membrane</location>
    </subcellularLocation>
    <subcellularLocation>
        <location evidence="1">Early endosome membrane</location>
    </subcellularLocation>
</comment>
<dbReference type="InterPro" id="IPR048869">
    <property type="entry name" value="OCRL-1_2_ASH"/>
</dbReference>
<dbReference type="Pfam" id="PF22669">
    <property type="entry name" value="Exo_endo_phos2"/>
    <property type="match status" value="1"/>
</dbReference>
<comment type="caution">
    <text evidence="12">The sequence shown here is derived from an EMBL/GenBank/DDBJ whole genome shotgun (WGS) entry which is preliminary data.</text>
</comment>
<dbReference type="SUPFAM" id="SSF48350">
    <property type="entry name" value="GTPase activation domain, GAP"/>
    <property type="match status" value="1"/>
</dbReference>
<evidence type="ECO:0000256" key="4">
    <source>
        <dbReference type="ARBA" id="ARBA00013044"/>
    </source>
</evidence>
<dbReference type="CDD" id="cd04380">
    <property type="entry name" value="RhoGAP_OCRL1"/>
    <property type="match status" value="1"/>
</dbReference>
<dbReference type="Gene3D" id="1.10.555.10">
    <property type="entry name" value="Rho GTPase activation protein"/>
    <property type="match status" value="1"/>
</dbReference>
<dbReference type="Gene3D" id="2.60.40.10">
    <property type="entry name" value="Immunoglobulins"/>
    <property type="match status" value="1"/>
</dbReference>
<dbReference type="PANTHER" id="PTHR11200:SF300">
    <property type="entry name" value="TYPE II INOSITOL 1,4,5-TRISPHOSPHATE 5-PHOSPHATASE"/>
    <property type="match status" value="1"/>
</dbReference>
<keyword evidence="8" id="KW-0472">Membrane</keyword>
<keyword evidence="5" id="KW-0967">Endosome</keyword>
<comment type="similarity">
    <text evidence="3">Belongs to the inositol 1,4,5-trisphosphate 5-phosphatase type II family.</text>
</comment>
<evidence type="ECO:0000256" key="9">
    <source>
        <dbReference type="ARBA" id="ARBA00023329"/>
    </source>
</evidence>
<evidence type="ECO:0000256" key="6">
    <source>
        <dbReference type="ARBA" id="ARBA00022801"/>
    </source>
</evidence>
<dbReference type="SMART" id="SM00324">
    <property type="entry name" value="RhoGAP"/>
    <property type="match status" value="1"/>
</dbReference>
<dbReference type="Pfam" id="PF00620">
    <property type="entry name" value="RhoGAP"/>
    <property type="match status" value="1"/>
</dbReference>
<dbReference type="InterPro" id="IPR013783">
    <property type="entry name" value="Ig-like_fold"/>
</dbReference>
<dbReference type="PANTHER" id="PTHR11200">
    <property type="entry name" value="INOSITOL 5-PHOSPHATASE"/>
    <property type="match status" value="1"/>
</dbReference>
<dbReference type="InterPro" id="IPR037793">
    <property type="entry name" value="OCRL1/INPP5B_INPP5c"/>
</dbReference>
<keyword evidence="7" id="KW-0443">Lipid metabolism</keyword>
<proteinExistence type="inferred from homology"/>